<name>A0A0F9RT52_9ZZZZ</name>
<comment type="caution">
    <text evidence="2">The sequence shown here is derived from an EMBL/GenBank/DDBJ whole genome shotgun (WGS) entry which is preliminary data.</text>
</comment>
<evidence type="ECO:0000313" key="2">
    <source>
        <dbReference type="EMBL" id="KKN20453.1"/>
    </source>
</evidence>
<feature type="region of interest" description="Disordered" evidence="1">
    <location>
        <begin position="78"/>
        <end position="119"/>
    </location>
</feature>
<dbReference type="AlphaFoldDB" id="A0A0F9RT52"/>
<organism evidence="2">
    <name type="scientific">marine sediment metagenome</name>
    <dbReference type="NCBI Taxonomy" id="412755"/>
    <lineage>
        <taxon>unclassified sequences</taxon>
        <taxon>metagenomes</taxon>
        <taxon>ecological metagenomes</taxon>
    </lineage>
</organism>
<proteinExistence type="predicted"/>
<reference evidence="2" key="1">
    <citation type="journal article" date="2015" name="Nature">
        <title>Complex archaea that bridge the gap between prokaryotes and eukaryotes.</title>
        <authorList>
            <person name="Spang A."/>
            <person name="Saw J.H."/>
            <person name="Jorgensen S.L."/>
            <person name="Zaremba-Niedzwiedzka K."/>
            <person name="Martijn J."/>
            <person name="Lind A.E."/>
            <person name="van Eijk R."/>
            <person name="Schleper C."/>
            <person name="Guy L."/>
            <person name="Ettema T.J."/>
        </authorList>
    </citation>
    <scope>NUCLEOTIDE SEQUENCE</scope>
</reference>
<gene>
    <name evidence="2" type="ORF">LCGC14_0935340</name>
</gene>
<feature type="compositionally biased region" description="Pro residues" evidence="1">
    <location>
        <begin position="86"/>
        <end position="96"/>
    </location>
</feature>
<accession>A0A0F9RT52</accession>
<evidence type="ECO:0000256" key="1">
    <source>
        <dbReference type="SAM" id="MobiDB-lite"/>
    </source>
</evidence>
<sequence>MPESQTWRGTVSEVNEWGFKFEGGDGSWINYTKPEWYKGPRPVMKGWSIEAICKPSQDGTKYFAATVTLQDSHGIEATAPTALSPGPGPGHPPPTAPQAGPGPAQPPQGPAPTGYTEQRQAARIAVIPEKDVLIVRQTCIKAAVENLPTQTPMEAVASMAEYLERWCLRRFGHDWFPPDDVEAGIDPEFAPGGP</sequence>
<dbReference type="EMBL" id="LAZR01003240">
    <property type="protein sequence ID" value="KKN20453.1"/>
    <property type="molecule type" value="Genomic_DNA"/>
</dbReference>
<protein>
    <submittedName>
        <fullName evidence="2">Uncharacterized protein</fullName>
    </submittedName>
</protein>